<dbReference type="KEGG" id="ahu:A6A40_02935"/>
<dbReference type="OrthoDB" id="9804310at2"/>
<dbReference type="STRING" id="1226968.A6A40_02935"/>
<keyword evidence="3" id="KW-0808">Transferase</keyword>
<dbReference type="RefSeq" id="WP_063634037.1">
    <property type="nucleotide sequence ID" value="NZ_CP015285.1"/>
</dbReference>
<dbReference type="AlphaFoldDB" id="A0A160JDV8"/>
<sequence length="256" mass="28528">MCELLGMSANVPTDICFSFAGLMRRGGQTGPHRDGWGIAFYEGKGCRTFHDPAPSSESEIARLVSQYSIKSCTVISHIRRANRGRVSLENTHPFTRELWGRVWTFAHNGQLKGIKDRVLTFYEPVGSTDSEHAFCWLLDQIRMQYPEPPKTTTGLMKLIRHLAADLGSLGVFNMLLSDGRYLWCHCATNLAWLTRKAPFGAATLVDADMSVDFSKETTPNDVVTVIATRPLTRDEAWTVMQPGQMAVFRGGGLVTR</sequence>
<gene>
    <name evidence="3" type="ORF">A6A40_02935</name>
</gene>
<protein>
    <submittedName>
        <fullName evidence="3">Class II glutamine amidotransferase</fullName>
    </submittedName>
</protein>
<proteinExistence type="predicted"/>
<dbReference type="InterPro" id="IPR026869">
    <property type="entry name" value="EgtC-like"/>
</dbReference>
<evidence type="ECO:0000256" key="1">
    <source>
        <dbReference type="ARBA" id="ARBA00022962"/>
    </source>
</evidence>
<name>A0A160JDV8_9PROT</name>
<dbReference type="Gene3D" id="3.60.20.10">
    <property type="entry name" value="Glutamine Phosphoribosylpyrophosphate, subunit 1, domain 1"/>
    <property type="match status" value="1"/>
</dbReference>
<feature type="domain" description="Glutamine amidotransferase type-2" evidence="2">
    <location>
        <begin position="2"/>
        <end position="256"/>
    </location>
</feature>
<dbReference type="InterPro" id="IPR017932">
    <property type="entry name" value="GATase_2_dom"/>
</dbReference>
<dbReference type="SUPFAM" id="SSF56235">
    <property type="entry name" value="N-terminal nucleophile aminohydrolases (Ntn hydrolases)"/>
    <property type="match status" value="1"/>
</dbReference>
<dbReference type="InterPro" id="IPR029055">
    <property type="entry name" value="Ntn_hydrolases_N"/>
</dbReference>
<evidence type="ECO:0000313" key="4">
    <source>
        <dbReference type="Proteomes" id="UP000077405"/>
    </source>
</evidence>
<keyword evidence="1 3" id="KW-0315">Glutamine amidotransferase</keyword>
<organism evidence="3 4">
    <name type="scientific">Azospirillum humicireducens</name>
    <dbReference type="NCBI Taxonomy" id="1226968"/>
    <lineage>
        <taxon>Bacteria</taxon>
        <taxon>Pseudomonadati</taxon>
        <taxon>Pseudomonadota</taxon>
        <taxon>Alphaproteobacteria</taxon>
        <taxon>Rhodospirillales</taxon>
        <taxon>Azospirillaceae</taxon>
        <taxon>Azospirillum</taxon>
    </lineage>
</organism>
<accession>A0A160JDV8</accession>
<dbReference type="Pfam" id="PF13230">
    <property type="entry name" value="GATase_4"/>
    <property type="match status" value="1"/>
</dbReference>
<dbReference type="Proteomes" id="UP000077405">
    <property type="component" value="Chromosome"/>
</dbReference>
<dbReference type="GO" id="GO:0016740">
    <property type="term" value="F:transferase activity"/>
    <property type="evidence" value="ECO:0007669"/>
    <property type="project" value="UniProtKB-KW"/>
</dbReference>
<dbReference type="CDD" id="cd01908">
    <property type="entry name" value="YafJ"/>
    <property type="match status" value="1"/>
</dbReference>
<dbReference type="PROSITE" id="PS51278">
    <property type="entry name" value="GATASE_TYPE_2"/>
    <property type="match status" value="1"/>
</dbReference>
<dbReference type="PANTHER" id="PTHR42824">
    <property type="entry name" value="GLUTAMINE AMIDOTRANSFERASE"/>
    <property type="match status" value="1"/>
</dbReference>
<dbReference type="EMBL" id="CP015285">
    <property type="protein sequence ID" value="ANC90943.1"/>
    <property type="molecule type" value="Genomic_DNA"/>
</dbReference>
<evidence type="ECO:0000313" key="3">
    <source>
        <dbReference type="EMBL" id="ANC90943.1"/>
    </source>
</evidence>
<evidence type="ECO:0000259" key="2">
    <source>
        <dbReference type="PROSITE" id="PS51278"/>
    </source>
</evidence>
<reference evidence="3 4" key="1">
    <citation type="journal article" date="2013" name="Int. J. Syst. Evol. Microbiol.">
        <title>Azospirillum humicireducens sp. nov., a nitrogen-fixing bacterium isolated from a microbial fuel cell.</title>
        <authorList>
            <person name="Zhou S."/>
            <person name="Han L."/>
            <person name="Wang Y."/>
            <person name="Yang G."/>
            <person name="Zhuang L."/>
            <person name="Hu P."/>
        </authorList>
    </citation>
    <scope>NUCLEOTIDE SEQUENCE [LARGE SCALE GENOMIC DNA]</scope>
    <source>
        <strain evidence="3 4">SgZ-5</strain>
    </source>
</reference>
<dbReference type="PANTHER" id="PTHR42824:SF1">
    <property type="entry name" value="GLUTAMINE AMIDOTRANSFERASE YAFJ-RELATED"/>
    <property type="match status" value="1"/>
</dbReference>
<keyword evidence="4" id="KW-1185">Reference proteome</keyword>